<dbReference type="InterPro" id="IPR036396">
    <property type="entry name" value="Cyt_P450_sf"/>
</dbReference>
<dbReference type="PANTHER" id="PTHR46300">
    <property type="entry name" value="P450, PUTATIVE (EUROFUNG)-RELATED-RELATED"/>
    <property type="match status" value="1"/>
</dbReference>
<evidence type="ECO:0000256" key="5">
    <source>
        <dbReference type="ARBA" id="ARBA00023033"/>
    </source>
</evidence>
<dbReference type="PROSITE" id="PS00086">
    <property type="entry name" value="CYTOCHROME_P450"/>
    <property type="match status" value="1"/>
</dbReference>
<keyword evidence="6 7" id="KW-0349">Heme</keyword>
<dbReference type="GO" id="GO:0020037">
    <property type="term" value="F:heme binding"/>
    <property type="evidence" value="ECO:0007669"/>
    <property type="project" value="InterPro"/>
</dbReference>
<dbReference type="InterPro" id="IPR001128">
    <property type="entry name" value="Cyt_P450"/>
</dbReference>
<evidence type="ECO:0000313" key="9">
    <source>
        <dbReference type="EMBL" id="KAK3054884.1"/>
    </source>
</evidence>
<evidence type="ECO:0008006" key="11">
    <source>
        <dbReference type="Google" id="ProtNLM"/>
    </source>
</evidence>
<dbReference type="AlphaFoldDB" id="A0AAJ0GAV4"/>
<dbReference type="CDD" id="cd11065">
    <property type="entry name" value="CYP64-like"/>
    <property type="match status" value="1"/>
</dbReference>
<feature type="compositionally biased region" description="Basic and acidic residues" evidence="8">
    <location>
        <begin position="455"/>
        <end position="468"/>
    </location>
</feature>
<dbReference type="EMBL" id="JAWDJX010000010">
    <property type="protein sequence ID" value="KAK3054884.1"/>
    <property type="molecule type" value="Genomic_DNA"/>
</dbReference>
<comment type="cofactor">
    <cofactor evidence="6">
        <name>heme</name>
        <dbReference type="ChEBI" id="CHEBI:30413"/>
    </cofactor>
</comment>
<reference evidence="9" key="1">
    <citation type="submission" date="2023-04" db="EMBL/GenBank/DDBJ databases">
        <title>Black Yeasts Isolated from many extreme environments.</title>
        <authorList>
            <person name="Coleine C."/>
            <person name="Stajich J.E."/>
            <person name="Selbmann L."/>
        </authorList>
    </citation>
    <scope>NUCLEOTIDE SEQUENCE</scope>
    <source>
        <strain evidence="9">CCFEE 5312</strain>
    </source>
</reference>
<dbReference type="PRINTS" id="PR00385">
    <property type="entry name" value="P450"/>
</dbReference>
<evidence type="ECO:0000256" key="7">
    <source>
        <dbReference type="RuleBase" id="RU000461"/>
    </source>
</evidence>
<dbReference type="GO" id="GO:0005506">
    <property type="term" value="F:iron ion binding"/>
    <property type="evidence" value="ECO:0007669"/>
    <property type="project" value="InterPro"/>
</dbReference>
<gene>
    <name evidence="9" type="ORF">LTR09_004042</name>
</gene>
<evidence type="ECO:0000313" key="10">
    <source>
        <dbReference type="Proteomes" id="UP001271007"/>
    </source>
</evidence>
<proteinExistence type="inferred from homology"/>
<evidence type="ECO:0000256" key="8">
    <source>
        <dbReference type="SAM" id="MobiDB-lite"/>
    </source>
</evidence>
<keyword evidence="3 7" id="KW-0560">Oxidoreductase</keyword>
<dbReference type="SUPFAM" id="SSF48264">
    <property type="entry name" value="Cytochrome P450"/>
    <property type="match status" value="1"/>
</dbReference>
<comment type="similarity">
    <text evidence="1 7">Belongs to the cytochrome P450 family.</text>
</comment>
<dbReference type="InterPro" id="IPR050364">
    <property type="entry name" value="Cytochrome_P450_fung"/>
</dbReference>
<name>A0AAJ0GAV4_9PEZI</name>
<keyword evidence="10" id="KW-1185">Reference proteome</keyword>
<keyword evidence="4 6" id="KW-0408">Iron</keyword>
<evidence type="ECO:0000256" key="3">
    <source>
        <dbReference type="ARBA" id="ARBA00023002"/>
    </source>
</evidence>
<feature type="compositionally biased region" description="Polar residues" evidence="8">
    <location>
        <begin position="469"/>
        <end position="487"/>
    </location>
</feature>
<organism evidence="9 10">
    <name type="scientific">Extremus antarcticus</name>
    <dbReference type="NCBI Taxonomy" id="702011"/>
    <lineage>
        <taxon>Eukaryota</taxon>
        <taxon>Fungi</taxon>
        <taxon>Dikarya</taxon>
        <taxon>Ascomycota</taxon>
        <taxon>Pezizomycotina</taxon>
        <taxon>Dothideomycetes</taxon>
        <taxon>Dothideomycetidae</taxon>
        <taxon>Mycosphaerellales</taxon>
        <taxon>Extremaceae</taxon>
        <taxon>Extremus</taxon>
    </lineage>
</organism>
<dbReference type="Proteomes" id="UP001271007">
    <property type="component" value="Unassembled WGS sequence"/>
</dbReference>
<dbReference type="InterPro" id="IPR002401">
    <property type="entry name" value="Cyt_P450_E_grp-I"/>
</dbReference>
<evidence type="ECO:0000256" key="6">
    <source>
        <dbReference type="PIRSR" id="PIRSR602401-1"/>
    </source>
</evidence>
<evidence type="ECO:0000256" key="4">
    <source>
        <dbReference type="ARBA" id="ARBA00023004"/>
    </source>
</evidence>
<comment type="caution">
    <text evidence="9">The sequence shown here is derived from an EMBL/GenBank/DDBJ whole genome shotgun (WGS) entry which is preliminary data.</text>
</comment>
<accession>A0AAJ0GAV4</accession>
<evidence type="ECO:0000256" key="1">
    <source>
        <dbReference type="ARBA" id="ARBA00010617"/>
    </source>
</evidence>
<keyword evidence="5 7" id="KW-0503">Monooxygenase</keyword>
<dbReference type="GO" id="GO:0016705">
    <property type="term" value="F:oxidoreductase activity, acting on paired donors, with incorporation or reduction of molecular oxygen"/>
    <property type="evidence" value="ECO:0007669"/>
    <property type="project" value="InterPro"/>
</dbReference>
<dbReference type="GO" id="GO:0004497">
    <property type="term" value="F:monooxygenase activity"/>
    <property type="evidence" value="ECO:0007669"/>
    <property type="project" value="UniProtKB-KW"/>
</dbReference>
<dbReference type="Gene3D" id="1.10.630.10">
    <property type="entry name" value="Cytochrome P450"/>
    <property type="match status" value="1"/>
</dbReference>
<dbReference type="PRINTS" id="PR00463">
    <property type="entry name" value="EP450I"/>
</dbReference>
<protein>
    <recommendedName>
        <fullName evidence="11">Cytochrome P450</fullName>
    </recommendedName>
</protein>
<dbReference type="InterPro" id="IPR017972">
    <property type="entry name" value="Cyt_P450_CS"/>
</dbReference>
<evidence type="ECO:0000256" key="2">
    <source>
        <dbReference type="ARBA" id="ARBA00022723"/>
    </source>
</evidence>
<sequence>MPTRDAHLQFEKWARQYGDVYSLILGTKTLIVLSSDEAVKELLDRRSGIYSSRPELFIGQDLCSDGLRLLMMPYGPVWRRFRKMIHQLLNVGESGKYVPYQMLENKQMLNDLLDTPERFLHHIRRYSNALTTSMVFGWRTPMYEDDAMKQLFDGFSEFSDINQTGTAALIDFFPVLRQLPDFILSTQKKAKDLHKRERELYLRHWLRAKNEWKDSSIRHCFCVGMAEAQEKEQFSDPQAAYISGTLLEAGSDTTSSTLYAFVQAMLLYPETQRLAQDQIDKVVGTDRMPTMEDQSSLPYIRCLMKETLRWMPTTILGAVPHAVTQDDTYQGYLIPKGAGVMNCVWAIHNSPNRSPAPRTFNPDRYKNDHLGLYDSASNPDCTKRDQFTFGAGRRICPGMHVAERSLYLGIARLLWAFDITPSKDDNGQPIIPDQEKLTQGFVCMPEEFPATITPRSKERADRVRREWKQAQQESLDPATQQWVSSPV</sequence>
<keyword evidence="2 6" id="KW-0479">Metal-binding</keyword>
<feature type="region of interest" description="Disordered" evidence="8">
    <location>
        <begin position="448"/>
        <end position="487"/>
    </location>
</feature>
<dbReference type="Pfam" id="PF00067">
    <property type="entry name" value="p450"/>
    <property type="match status" value="1"/>
</dbReference>
<dbReference type="PANTHER" id="PTHR46300:SF2">
    <property type="entry name" value="CYTOCHROME P450 MONOOXYGENASE ALNH-RELATED"/>
    <property type="match status" value="1"/>
</dbReference>
<feature type="binding site" description="axial binding residue" evidence="6">
    <location>
        <position position="396"/>
    </location>
    <ligand>
        <name>heme</name>
        <dbReference type="ChEBI" id="CHEBI:30413"/>
    </ligand>
    <ligandPart>
        <name>Fe</name>
        <dbReference type="ChEBI" id="CHEBI:18248"/>
    </ligandPart>
</feature>